<proteinExistence type="predicted"/>
<dbReference type="GeneID" id="83211402"/>
<keyword evidence="6" id="KW-0496">Mitochondrion</keyword>
<sequence length="445" mass="49981">MFTPQRLTRTIKPLLALTRRWHTTEKAVFLDLKQLEALEQLESVEWAELPAISQTVARRSEAAEYGRKRIGAVPLPKPLIDGISEIIQESDKKLIRTDALRIYESLRSTSRIPTEDTTKEPHTVAYGPRESLAYLAGAMPSAYAATFNVLHEISHRLSDFKPKTILDFGTGPGTALWASHQVYEDIQHCTGVDLSEDMLSIAERLQDSVAPQLPIDFKRYLALGPEASKPDLVISAFTLGDVPSTALQKSIVRQLWDMTGDVLVLIDRGTPIGFSNIARARQYVLDTNEDVHVVAPCPHDKPCPLLYSPDAKPDRLWCHFSQRVQRPQFLMKTKHSKSNSEDAKYSYVVLRRGQRPKVTEGDHASEAYTWSRLVQAPMKKQGHVIMDVCTKEGEIQRMVVPKSQGKVPYKDARKIAWGDLFPHPPKNKPVVRMSKGSTSNDDDVA</sequence>
<feature type="region of interest" description="Disordered" evidence="8">
    <location>
        <begin position="421"/>
        <end position="445"/>
    </location>
</feature>
<gene>
    <name evidence="9" type="ORF">O0I10_003989</name>
</gene>
<dbReference type="AlphaFoldDB" id="A0AAD7V792"/>
<evidence type="ECO:0000313" key="10">
    <source>
        <dbReference type="Proteomes" id="UP001234581"/>
    </source>
</evidence>
<name>A0AAD7V792_9FUNG</name>
<dbReference type="EMBL" id="JARTCD010000014">
    <property type="protein sequence ID" value="KAJ8660130.1"/>
    <property type="molecule type" value="Genomic_DNA"/>
</dbReference>
<evidence type="ECO:0000313" key="9">
    <source>
        <dbReference type="EMBL" id="KAJ8660130.1"/>
    </source>
</evidence>
<evidence type="ECO:0000256" key="6">
    <source>
        <dbReference type="ARBA" id="ARBA00023128"/>
    </source>
</evidence>
<keyword evidence="4" id="KW-0408">Iron</keyword>
<dbReference type="GO" id="GO:0008168">
    <property type="term" value="F:methyltransferase activity"/>
    <property type="evidence" value="ECO:0007669"/>
    <property type="project" value="InterPro"/>
</dbReference>
<dbReference type="GO" id="GO:0003735">
    <property type="term" value="F:structural constituent of ribosome"/>
    <property type="evidence" value="ECO:0007669"/>
    <property type="project" value="TreeGrafter"/>
</dbReference>
<accession>A0AAD7V792</accession>
<dbReference type="RefSeq" id="XP_058345043.1">
    <property type="nucleotide sequence ID" value="XM_058484055.1"/>
</dbReference>
<dbReference type="InterPro" id="IPR052571">
    <property type="entry name" value="Mt_RNA_Methyltransferase"/>
</dbReference>
<dbReference type="CDD" id="cd02440">
    <property type="entry name" value="AdoMet_MTases"/>
    <property type="match status" value="1"/>
</dbReference>
<evidence type="ECO:0000256" key="4">
    <source>
        <dbReference type="ARBA" id="ARBA00023004"/>
    </source>
</evidence>
<keyword evidence="3" id="KW-0809">Transit peptide</keyword>
<reference evidence="9 10" key="1">
    <citation type="submission" date="2023-03" db="EMBL/GenBank/DDBJ databases">
        <title>Genome sequence of Lichtheimia ornata CBS 291.66.</title>
        <authorList>
            <person name="Mohabir J.T."/>
            <person name="Shea T.P."/>
            <person name="Kurbessoian T."/>
            <person name="Berby B."/>
            <person name="Fontaine J."/>
            <person name="Livny J."/>
            <person name="Gnirke A."/>
            <person name="Stajich J.E."/>
            <person name="Cuomo C.A."/>
        </authorList>
    </citation>
    <scope>NUCLEOTIDE SEQUENCE [LARGE SCALE GENOMIC DNA]</scope>
    <source>
        <strain evidence="9">CBS 291.66</strain>
    </source>
</reference>
<dbReference type="GO" id="GO:0005763">
    <property type="term" value="C:mitochondrial small ribosomal subunit"/>
    <property type="evidence" value="ECO:0007669"/>
    <property type="project" value="TreeGrafter"/>
</dbReference>
<dbReference type="GO" id="GO:0051536">
    <property type="term" value="F:iron-sulfur cluster binding"/>
    <property type="evidence" value="ECO:0007669"/>
    <property type="project" value="UniProtKB-KW"/>
</dbReference>
<evidence type="ECO:0000256" key="2">
    <source>
        <dbReference type="ARBA" id="ARBA00022723"/>
    </source>
</evidence>
<dbReference type="GO" id="GO:0046872">
    <property type="term" value="F:metal ion binding"/>
    <property type="evidence" value="ECO:0007669"/>
    <property type="project" value="UniProtKB-KW"/>
</dbReference>
<evidence type="ECO:0000256" key="3">
    <source>
        <dbReference type="ARBA" id="ARBA00022946"/>
    </source>
</evidence>
<dbReference type="SUPFAM" id="SSF53335">
    <property type="entry name" value="S-adenosyl-L-methionine-dependent methyltransferases"/>
    <property type="match status" value="1"/>
</dbReference>
<evidence type="ECO:0000256" key="8">
    <source>
        <dbReference type="SAM" id="MobiDB-lite"/>
    </source>
</evidence>
<dbReference type="PANTHER" id="PTHR13184">
    <property type="entry name" value="37S RIBOSOMAL PROTEIN S22"/>
    <property type="match status" value="1"/>
</dbReference>
<keyword evidence="5" id="KW-0411">Iron-sulfur</keyword>
<organism evidence="9 10">
    <name type="scientific">Lichtheimia ornata</name>
    <dbReference type="NCBI Taxonomy" id="688661"/>
    <lineage>
        <taxon>Eukaryota</taxon>
        <taxon>Fungi</taxon>
        <taxon>Fungi incertae sedis</taxon>
        <taxon>Mucoromycota</taxon>
        <taxon>Mucoromycotina</taxon>
        <taxon>Mucoromycetes</taxon>
        <taxon>Mucorales</taxon>
        <taxon>Lichtheimiaceae</taxon>
        <taxon>Lichtheimia</taxon>
    </lineage>
</organism>
<evidence type="ECO:0000256" key="1">
    <source>
        <dbReference type="ARBA" id="ARBA00004173"/>
    </source>
</evidence>
<dbReference type="PANTHER" id="PTHR13184:SF5">
    <property type="entry name" value="METHYLTRANSFERASE-LIKE PROTEIN 17, MITOCHONDRIAL"/>
    <property type="match status" value="1"/>
</dbReference>
<comment type="caution">
    <text evidence="9">The sequence shown here is derived from an EMBL/GenBank/DDBJ whole genome shotgun (WGS) entry which is preliminary data.</text>
</comment>
<dbReference type="GO" id="GO:0006412">
    <property type="term" value="P:translation"/>
    <property type="evidence" value="ECO:0007669"/>
    <property type="project" value="InterPro"/>
</dbReference>
<dbReference type="InterPro" id="IPR029063">
    <property type="entry name" value="SAM-dependent_MTases_sf"/>
</dbReference>
<evidence type="ECO:0000256" key="5">
    <source>
        <dbReference type="ARBA" id="ARBA00023014"/>
    </source>
</evidence>
<keyword evidence="10" id="KW-1185">Reference proteome</keyword>
<dbReference type="InterPro" id="IPR015324">
    <property type="entry name" value="Ribosomal_Rsm22-like"/>
</dbReference>
<dbReference type="Gene3D" id="3.40.50.150">
    <property type="entry name" value="Vaccinia Virus protein VP39"/>
    <property type="match status" value="1"/>
</dbReference>
<keyword evidence="2" id="KW-0479">Metal-binding</keyword>
<dbReference type="Pfam" id="PF09243">
    <property type="entry name" value="Rsm22"/>
    <property type="match status" value="1"/>
</dbReference>
<protein>
    <submittedName>
        <fullName evidence="9">Uncharacterized protein</fullName>
    </submittedName>
</protein>
<comment type="subcellular location">
    <subcellularLocation>
        <location evidence="1">Mitochondrion</location>
    </subcellularLocation>
</comment>
<dbReference type="Proteomes" id="UP001234581">
    <property type="component" value="Unassembled WGS sequence"/>
</dbReference>
<evidence type="ECO:0000256" key="7">
    <source>
        <dbReference type="ARBA" id="ARBA00045681"/>
    </source>
</evidence>
<comment type="function">
    <text evidence="7">Mitochondrial ribosome (mitoribosome) assembly factor. Binds at the interface of the head and body domains of the mitochondrial small ribosomal subunit (mt-SSU), occluding the mRNA channel and preventing compaction of the head domain towards the body. Probable inactive methyltransferase: retains the characteristic folding and ability to bind S-adenosyl-L-methionine, but it probably lost its methyltransferase activity.</text>
</comment>